<evidence type="ECO:0000256" key="2">
    <source>
        <dbReference type="SAM" id="SignalP"/>
    </source>
</evidence>
<organism evidence="4 5">
    <name type="scientific">Marasmius crinis-equi</name>
    <dbReference type="NCBI Taxonomy" id="585013"/>
    <lineage>
        <taxon>Eukaryota</taxon>
        <taxon>Fungi</taxon>
        <taxon>Dikarya</taxon>
        <taxon>Basidiomycota</taxon>
        <taxon>Agaricomycotina</taxon>
        <taxon>Agaricomycetes</taxon>
        <taxon>Agaricomycetidae</taxon>
        <taxon>Agaricales</taxon>
        <taxon>Marasmiineae</taxon>
        <taxon>Marasmiaceae</taxon>
        <taxon>Marasmius</taxon>
    </lineage>
</organism>
<dbReference type="SUPFAM" id="SSF56601">
    <property type="entry name" value="beta-lactamase/transpeptidase-like"/>
    <property type="match status" value="1"/>
</dbReference>
<feature type="chain" id="PRO_5045554693" description="Beta-lactamase-related domain-containing protein" evidence="2">
    <location>
        <begin position="19"/>
        <end position="551"/>
    </location>
</feature>
<reference evidence="4 5" key="1">
    <citation type="submission" date="2024-02" db="EMBL/GenBank/DDBJ databases">
        <title>A draft genome for the cacao thread blight pathogen Marasmius crinis-equi.</title>
        <authorList>
            <person name="Cohen S.P."/>
            <person name="Baruah I.K."/>
            <person name="Amoako-Attah I."/>
            <person name="Bukari Y."/>
            <person name="Meinhardt L.W."/>
            <person name="Bailey B.A."/>
        </authorList>
    </citation>
    <scope>NUCLEOTIDE SEQUENCE [LARGE SCALE GENOMIC DNA]</scope>
    <source>
        <strain evidence="4 5">GH-76</strain>
    </source>
</reference>
<dbReference type="Gene3D" id="3.40.710.10">
    <property type="entry name" value="DD-peptidase/beta-lactamase superfamily"/>
    <property type="match status" value="1"/>
</dbReference>
<name>A0ABR3F893_9AGAR</name>
<dbReference type="InterPro" id="IPR012338">
    <property type="entry name" value="Beta-lactam/transpept-like"/>
</dbReference>
<dbReference type="InterPro" id="IPR001466">
    <property type="entry name" value="Beta-lactam-related"/>
</dbReference>
<evidence type="ECO:0000256" key="1">
    <source>
        <dbReference type="ARBA" id="ARBA00038215"/>
    </source>
</evidence>
<dbReference type="PANTHER" id="PTHR46825">
    <property type="entry name" value="D-ALANYL-D-ALANINE-CARBOXYPEPTIDASE/ENDOPEPTIDASE AMPH"/>
    <property type="match status" value="1"/>
</dbReference>
<evidence type="ECO:0000313" key="4">
    <source>
        <dbReference type="EMBL" id="KAL0571496.1"/>
    </source>
</evidence>
<proteinExistence type="inferred from homology"/>
<feature type="signal peptide" evidence="2">
    <location>
        <begin position="1"/>
        <end position="18"/>
    </location>
</feature>
<accession>A0ABR3F893</accession>
<feature type="domain" description="Beta-lactamase-related" evidence="3">
    <location>
        <begin position="70"/>
        <end position="400"/>
    </location>
</feature>
<dbReference type="InterPro" id="IPR050491">
    <property type="entry name" value="AmpC-like"/>
</dbReference>
<keyword evidence="2" id="KW-0732">Signal</keyword>
<feature type="non-terminal residue" evidence="4">
    <location>
        <position position="551"/>
    </location>
</feature>
<dbReference type="Proteomes" id="UP001465976">
    <property type="component" value="Unassembled WGS sequence"/>
</dbReference>
<evidence type="ECO:0000259" key="3">
    <source>
        <dbReference type="Pfam" id="PF00144"/>
    </source>
</evidence>
<comment type="caution">
    <text evidence="4">The sequence shown here is derived from an EMBL/GenBank/DDBJ whole genome shotgun (WGS) entry which is preliminary data.</text>
</comment>
<sequence length="551" mass="60963">MYLAISTLLALLPFLCCAQLTQNTFQSFPFDSNQILTPEIDEFIEGVISSWNSPGGVGVAVVKLEEPQGRWRVETKGYGIANLKEGKLVTEETLFAIASNSKHFTTLATGLLVSNKSLPARINWNTKFKSILPESLWRLQDSIATSEATIIDAMSHRTGLPADDGMYSRTDTTEAILKRVRGLKPSAGFRETWQYNNIMYALLAYLPEVLHPSRPTIARYVKEHILDPLGMDSTTYSPHAARQSGNLADPLAREGVNKTEDIFGKGKPRAMRFFTWFLDQGEEGNYISGLGGLIMNAKDAATWLQVLLLEGKNPRTGEQVIPSDVVRKITSGVTVQSGAPPYPELSPAVYGGGLLRQMYRGYNLIEHDGGATGFRTQMTHLPDAKLGVAVFSNDDNYGASLKEVIKYRIIDAALGLPAIDWDTRYKDVIRDSYKTSQSRIVPRPAHPSPPPASFERLAGRYKNGGYGGIELCFADGAKQSVSCQDNLDELSTVLPGVVDSTIPTLIAKWDKFWSTHIKLEHFDGPLFNVTILESRPTDNADDPYWLQNRIQ</sequence>
<comment type="similarity">
    <text evidence="1">Belongs to the peptidase S12 family.</text>
</comment>
<protein>
    <recommendedName>
        <fullName evidence="3">Beta-lactamase-related domain-containing protein</fullName>
    </recommendedName>
</protein>
<evidence type="ECO:0000313" key="5">
    <source>
        <dbReference type="Proteomes" id="UP001465976"/>
    </source>
</evidence>
<gene>
    <name evidence="4" type="ORF">V5O48_010472</name>
</gene>
<dbReference type="Pfam" id="PF00144">
    <property type="entry name" value="Beta-lactamase"/>
    <property type="match status" value="1"/>
</dbReference>
<keyword evidence="5" id="KW-1185">Reference proteome</keyword>
<dbReference type="EMBL" id="JBAHYK010000760">
    <property type="protein sequence ID" value="KAL0571496.1"/>
    <property type="molecule type" value="Genomic_DNA"/>
</dbReference>
<dbReference type="PANTHER" id="PTHR46825:SF15">
    <property type="entry name" value="BETA-LACTAMASE-RELATED DOMAIN-CONTAINING PROTEIN"/>
    <property type="match status" value="1"/>
</dbReference>